<dbReference type="Pfam" id="PF13614">
    <property type="entry name" value="AAA_31"/>
    <property type="match status" value="1"/>
</dbReference>
<gene>
    <name evidence="2" type="ORF">KME25_25185</name>
</gene>
<evidence type="ECO:0000259" key="1">
    <source>
        <dbReference type="Pfam" id="PF13614"/>
    </source>
</evidence>
<dbReference type="CDD" id="cd02042">
    <property type="entry name" value="ParAB_family"/>
    <property type="match status" value="1"/>
</dbReference>
<proteinExistence type="predicted"/>
<dbReference type="Gene3D" id="3.40.50.300">
    <property type="entry name" value="P-loop containing nucleotide triphosphate hydrolases"/>
    <property type="match status" value="1"/>
</dbReference>
<protein>
    <submittedName>
        <fullName evidence="2">ParA family protein</fullName>
    </submittedName>
</protein>
<dbReference type="PANTHER" id="PTHR13696:SF52">
    <property type="entry name" value="PARA FAMILY PROTEIN CT_582"/>
    <property type="match status" value="1"/>
</dbReference>
<dbReference type="PANTHER" id="PTHR13696">
    <property type="entry name" value="P-LOOP CONTAINING NUCLEOSIDE TRIPHOSPHATE HYDROLASE"/>
    <property type="match status" value="1"/>
</dbReference>
<reference evidence="2" key="1">
    <citation type="submission" date="2021-05" db="EMBL/GenBank/DDBJ databases">
        <authorList>
            <person name="Pietrasiak N."/>
            <person name="Ward R."/>
            <person name="Stajich J.E."/>
            <person name="Kurbessoian T."/>
        </authorList>
    </citation>
    <scope>NUCLEOTIDE SEQUENCE</scope>
    <source>
        <strain evidence="2">CPER-KK1</strain>
    </source>
</reference>
<dbReference type="Proteomes" id="UP000753908">
    <property type="component" value="Unassembled WGS sequence"/>
</dbReference>
<name>A0A951UBQ8_9CYAN</name>
<dbReference type="EMBL" id="JAHHIF010000046">
    <property type="protein sequence ID" value="MBW4547708.1"/>
    <property type="molecule type" value="Genomic_DNA"/>
</dbReference>
<evidence type="ECO:0000313" key="2">
    <source>
        <dbReference type="EMBL" id="MBW4547708.1"/>
    </source>
</evidence>
<dbReference type="InterPro" id="IPR027417">
    <property type="entry name" value="P-loop_NTPase"/>
</dbReference>
<sequence>MNERCFVAVAARKGGVGKTVVACGLASALAHQGRRVLVIDLDPQSNAAYVLGVDPIAPGTAELLTGGAVSPLEATQELHVLPGGPELGSQRIQSLHPEELAEAVISLNYDVIVFDCPPGNEYLERLGVVAADVALVVTNAHPLAVIGAERVLEILESYQLKGRRGPGRWALVLSQIDARRSLDKQIAPQLALRYPQIPRFVIPQDTTLSLAAAEQVPLMDYDANCRGATELVALAQWVLDPDSFKGANNA</sequence>
<evidence type="ECO:0000313" key="3">
    <source>
        <dbReference type="Proteomes" id="UP000753908"/>
    </source>
</evidence>
<dbReference type="SUPFAM" id="SSF52540">
    <property type="entry name" value="P-loop containing nucleoside triphosphate hydrolases"/>
    <property type="match status" value="1"/>
</dbReference>
<dbReference type="AlphaFoldDB" id="A0A951UBQ8"/>
<comment type="caution">
    <text evidence="2">The sequence shown here is derived from an EMBL/GenBank/DDBJ whole genome shotgun (WGS) entry which is preliminary data.</text>
</comment>
<dbReference type="InterPro" id="IPR050678">
    <property type="entry name" value="DNA_Partitioning_ATPase"/>
</dbReference>
<organism evidence="2 3">
    <name type="scientific">Symplocastrum torsivum CPER-KK1</name>
    <dbReference type="NCBI Taxonomy" id="450513"/>
    <lineage>
        <taxon>Bacteria</taxon>
        <taxon>Bacillati</taxon>
        <taxon>Cyanobacteriota</taxon>
        <taxon>Cyanophyceae</taxon>
        <taxon>Oscillatoriophycideae</taxon>
        <taxon>Oscillatoriales</taxon>
        <taxon>Microcoleaceae</taxon>
        <taxon>Symplocastrum</taxon>
    </lineage>
</organism>
<reference evidence="2" key="2">
    <citation type="journal article" date="2022" name="Microbiol. Resour. Announc.">
        <title>Metagenome Sequencing to Explore Phylogenomics of Terrestrial Cyanobacteria.</title>
        <authorList>
            <person name="Ward R.D."/>
            <person name="Stajich J.E."/>
            <person name="Johansen J.R."/>
            <person name="Huntemann M."/>
            <person name="Clum A."/>
            <person name="Foster B."/>
            <person name="Foster B."/>
            <person name="Roux S."/>
            <person name="Palaniappan K."/>
            <person name="Varghese N."/>
            <person name="Mukherjee S."/>
            <person name="Reddy T.B.K."/>
            <person name="Daum C."/>
            <person name="Copeland A."/>
            <person name="Chen I.A."/>
            <person name="Ivanova N.N."/>
            <person name="Kyrpides N.C."/>
            <person name="Shapiro N."/>
            <person name="Eloe-Fadrosh E.A."/>
            <person name="Pietrasiak N."/>
        </authorList>
    </citation>
    <scope>NUCLEOTIDE SEQUENCE</scope>
    <source>
        <strain evidence="2">CPER-KK1</strain>
    </source>
</reference>
<accession>A0A951UBQ8</accession>
<feature type="domain" description="AAA" evidence="1">
    <location>
        <begin position="7"/>
        <end position="159"/>
    </location>
</feature>
<dbReference type="InterPro" id="IPR025669">
    <property type="entry name" value="AAA_dom"/>
</dbReference>
<dbReference type="PIRSF" id="PIRSF009320">
    <property type="entry name" value="Nuc_binding_HP_1000"/>
    <property type="match status" value="1"/>
</dbReference>